<dbReference type="RefSeq" id="WP_130264630.1">
    <property type="nucleotide sequence ID" value="NZ_CP035952.1"/>
</dbReference>
<keyword evidence="3" id="KW-1185">Reference proteome</keyword>
<name>A0A411MIZ1_9PSED</name>
<feature type="compositionally biased region" description="Acidic residues" evidence="1">
    <location>
        <begin position="38"/>
        <end position="50"/>
    </location>
</feature>
<dbReference type="OrthoDB" id="7031491at2"/>
<protein>
    <submittedName>
        <fullName evidence="2">Uncharacterized protein</fullName>
    </submittedName>
</protein>
<dbReference type="KEGG" id="ptk:EXN22_14060"/>
<dbReference type="EMBL" id="CP035952">
    <property type="protein sequence ID" value="QBF26763.1"/>
    <property type="molecule type" value="Genomic_DNA"/>
</dbReference>
<evidence type="ECO:0000313" key="3">
    <source>
        <dbReference type="Proteomes" id="UP000291130"/>
    </source>
</evidence>
<dbReference type="Proteomes" id="UP000291130">
    <property type="component" value="Chromosome"/>
</dbReference>
<feature type="compositionally biased region" description="Polar residues" evidence="1">
    <location>
        <begin position="1"/>
        <end position="13"/>
    </location>
</feature>
<reference evidence="2 3" key="1">
    <citation type="submission" date="2019-02" db="EMBL/GenBank/DDBJ databases">
        <title>Complete genome sequence of Pseudomonas sp. SNU WT1 isolated from rainbow trout.</title>
        <authorList>
            <person name="Oh W.T."/>
            <person name="Park S.C."/>
        </authorList>
    </citation>
    <scope>NUCLEOTIDE SEQUENCE [LARGE SCALE GENOMIC DNA]</scope>
    <source>
        <strain evidence="2 3">SNU WT1</strain>
    </source>
</reference>
<accession>A0A411MIZ1</accession>
<evidence type="ECO:0000313" key="2">
    <source>
        <dbReference type="EMBL" id="QBF26763.1"/>
    </source>
</evidence>
<evidence type="ECO:0000256" key="1">
    <source>
        <dbReference type="SAM" id="MobiDB-lite"/>
    </source>
</evidence>
<proteinExistence type="predicted"/>
<dbReference type="AlphaFoldDB" id="A0A411MIZ1"/>
<organism evidence="2 3">
    <name type="scientific">Pseudomonas tructae</name>
    <dbReference type="NCBI Taxonomy" id="2518644"/>
    <lineage>
        <taxon>Bacteria</taxon>
        <taxon>Pseudomonadati</taxon>
        <taxon>Pseudomonadota</taxon>
        <taxon>Gammaproteobacteria</taxon>
        <taxon>Pseudomonadales</taxon>
        <taxon>Pseudomonadaceae</taxon>
        <taxon>Pseudomonas</taxon>
    </lineage>
</organism>
<feature type="region of interest" description="Disordered" evidence="1">
    <location>
        <begin position="1"/>
        <end position="101"/>
    </location>
</feature>
<gene>
    <name evidence="2" type="ORF">EXN22_14060</name>
</gene>
<sequence>METEKQASGNKPQQGIARTDNQAGHTPGAEETQIPLTPDDETPVEEELSDVEANNSVSREHPAPGSSSHVDSLGGAAPSNDQAGLEKEPRNMPASDPEAGA</sequence>